<evidence type="ECO:0000313" key="2">
    <source>
        <dbReference type="EMBL" id="CAB5378511.1"/>
    </source>
</evidence>
<accession>A0A915ZL17</accession>
<organism evidence="2 3">
    <name type="scientific">Rhizophagus irregularis</name>
    <dbReference type="NCBI Taxonomy" id="588596"/>
    <lineage>
        <taxon>Eukaryota</taxon>
        <taxon>Fungi</taxon>
        <taxon>Fungi incertae sedis</taxon>
        <taxon>Mucoromycota</taxon>
        <taxon>Glomeromycotina</taxon>
        <taxon>Glomeromycetes</taxon>
        <taxon>Glomerales</taxon>
        <taxon>Glomeraceae</taxon>
        <taxon>Rhizophagus</taxon>
    </lineage>
</organism>
<dbReference type="AlphaFoldDB" id="A0A915ZL17"/>
<reference evidence="2" key="1">
    <citation type="submission" date="2020-05" db="EMBL/GenBank/DDBJ databases">
        <authorList>
            <person name="Rincon C."/>
            <person name="Sanders R I."/>
            <person name="Robbins C."/>
            <person name="Chaturvedi A."/>
        </authorList>
    </citation>
    <scope>NUCLEOTIDE SEQUENCE</scope>
    <source>
        <strain evidence="2">CHB12</strain>
    </source>
</reference>
<dbReference type="EMBL" id="CAGKOT010000039">
    <property type="protein sequence ID" value="CAB5378511.1"/>
    <property type="molecule type" value="Genomic_DNA"/>
</dbReference>
<dbReference type="InterPro" id="IPR000210">
    <property type="entry name" value="BTB/POZ_dom"/>
</dbReference>
<gene>
    <name evidence="2" type="ORF">CHRIB12_LOCUS16222</name>
</gene>
<evidence type="ECO:0000259" key="1">
    <source>
        <dbReference type="PROSITE" id="PS50097"/>
    </source>
</evidence>
<comment type="caution">
    <text evidence="2">The sequence shown here is derived from an EMBL/GenBank/DDBJ whole genome shotgun (WGS) entry which is preliminary data.</text>
</comment>
<dbReference type="OrthoDB" id="1893551at2759"/>
<dbReference type="PROSITE" id="PS50097">
    <property type="entry name" value="BTB"/>
    <property type="match status" value="1"/>
</dbReference>
<protein>
    <recommendedName>
        <fullName evidence="1">BTB domain-containing protein</fullName>
    </recommendedName>
</protein>
<sequence length="236" mass="27162">MANNKFEKKNHKYEIKIAFNPQKLENFYVTQKYSESSSMALSDIIQDFENLLENGDPYDVIIKSSDDPLKEFKAHSTILRARAPYFSTALDTNKIQDGVHYFEESSIHSTVWPVILRYLYTGQFDFNEQQFSELKNLLEAADQLGLEKLMDSIKLPPKETINGNGTNTAKIGRVIKEKHDKAIYCYNNGGPCWGSKDVRSGLDWSVFPGIIYEDIGFSNYFEDEDYEVFQVIPANY</sequence>
<dbReference type="VEuPathDB" id="FungiDB:RhiirFUN_017863"/>
<dbReference type="CDD" id="cd18186">
    <property type="entry name" value="BTB_POZ_ZBTB_KLHL-like"/>
    <property type="match status" value="1"/>
</dbReference>
<feature type="domain" description="BTB" evidence="1">
    <location>
        <begin position="58"/>
        <end position="128"/>
    </location>
</feature>
<dbReference type="PANTHER" id="PTHR24413">
    <property type="entry name" value="SPECKLE-TYPE POZ PROTEIN"/>
    <property type="match status" value="1"/>
</dbReference>
<dbReference type="SMART" id="SM00225">
    <property type="entry name" value="BTB"/>
    <property type="match status" value="1"/>
</dbReference>
<evidence type="ECO:0000313" key="3">
    <source>
        <dbReference type="Proteomes" id="UP000684084"/>
    </source>
</evidence>
<dbReference type="Proteomes" id="UP000684084">
    <property type="component" value="Unassembled WGS sequence"/>
</dbReference>
<proteinExistence type="predicted"/>
<name>A0A915ZL17_9GLOM</name>
<dbReference type="Pfam" id="PF00651">
    <property type="entry name" value="BTB"/>
    <property type="match status" value="1"/>
</dbReference>